<feature type="coiled-coil region" evidence="1">
    <location>
        <begin position="48"/>
        <end position="82"/>
    </location>
</feature>
<evidence type="ECO:0000313" key="2">
    <source>
        <dbReference type="EMBL" id="SET30191.1"/>
    </source>
</evidence>
<name>A0A1I0DDJ4_9BACT</name>
<keyword evidence="3" id="KW-1185">Reference proteome</keyword>
<dbReference type="AlphaFoldDB" id="A0A1I0DDJ4"/>
<organism evidence="2 3">
    <name type="scientific">Hymenobacter actinosclerus</name>
    <dbReference type="NCBI Taxonomy" id="82805"/>
    <lineage>
        <taxon>Bacteria</taxon>
        <taxon>Pseudomonadati</taxon>
        <taxon>Bacteroidota</taxon>
        <taxon>Cytophagia</taxon>
        <taxon>Cytophagales</taxon>
        <taxon>Hymenobacteraceae</taxon>
        <taxon>Hymenobacter</taxon>
    </lineage>
</organism>
<reference evidence="3" key="1">
    <citation type="submission" date="2016-10" db="EMBL/GenBank/DDBJ databases">
        <authorList>
            <person name="Varghese N."/>
            <person name="Submissions S."/>
        </authorList>
    </citation>
    <scope>NUCLEOTIDE SEQUENCE [LARGE SCALE GENOMIC DNA]</scope>
    <source>
        <strain evidence="3">DSM 15310</strain>
    </source>
</reference>
<sequence length="88" mass="9674">MTISIHTPRLLSSFVLGAALLLGSASCTLFKSDMDSSNPVVAAQAGRVSDLRNQVKDQERLVDTERAKLKSLKYQLKSAEQELKARKI</sequence>
<proteinExistence type="predicted"/>
<gene>
    <name evidence="2" type="ORF">SAMN04487998_1351</name>
</gene>
<evidence type="ECO:0000313" key="3">
    <source>
        <dbReference type="Proteomes" id="UP000198697"/>
    </source>
</evidence>
<keyword evidence="1" id="KW-0175">Coiled coil</keyword>
<dbReference type="OrthoDB" id="885503at2"/>
<evidence type="ECO:0000256" key="1">
    <source>
        <dbReference type="SAM" id="Coils"/>
    </source>
</evidence>
<dbReference type="Proteomes" id="UP000198697">
    <property type="component" value="Unassembled WGS sequence"/>
</dbReference>
<accession>A0A1I0DDJ4</accession>
<dbReference type="RefSeq" id="WP_019947317.1">
    <property type="nucleotide sequence ID" value="NZ_FOHS01000002.1"/>
</dbReference>
<dbReference type="EMBL" id="FOHS01000002">
    <property type="protein sequence ID" value="SET30191.1"/>
    <property type="molecule type" value="Genomic_DNA"/>
</dbReference>
<protein>
    <submittedName>
        <fullName evidence="2">Uncharacterized protein</fullName>
    </submittedName>
</protein>